<proteinExistence type="predicted"/>
<dbReference type="OrthoDB" id="2629315at2"/>
<dbReference type="RefSeq" id="WP_141448975.1">
    <property type="nucleotide sequence ID" value="NZ_CBCSAZ010000003.1"/>
</dbReference>
<feature type="compositionally biased region" description="Basic and acidic residues" evidence="1">
    <location>
        <begin position="52"/>
        <end position="74"/>
    </location>
</feature>
<dbReference type="Proteomes" id="UP000316968">
    <property type="component" value="Chromosome"/>
</dbReference>
<dbReference type="AlphaFoldDB" id="A0A4Y6UXI1"/>
<feature type="region of interest" description="Disordered" evidence="1">
    <location>
        <begin position="1"/>
        <end position="74"/>
    </location>
</feature>
<dbReference type="KEGG" id="saca:FFV09_17255"/>
<dbReference type="EMBL" id="CP041217">
    <property type="protein sequence ID" value="QDH22433.1"/>
    <property type="molecule type" value="Genomic_DNA"/>
</dbReference>
<reference evidence="2 3" key="1">
    <citation type="submission" date="2019-06" db="EMBL/GenBank/DDBJ databases">
        <title>Saccharibacillus brassicae sp. nov., an endophytic bacterium isolated from Chinese cabbage seeds (Brassica pekinensis).</title>
        <authorList>
            <person name="Jiang L."/>
            <person name="Lee J."/>
            <person name="Kim S.W."/>
        </authorList>
    </citation>
    <scope>NUCLEOTIDE SEQUENCE [LARGE SCALE GENOMIC DNA]</scope>
    <source>
        <strain evidence="3">KCTC 43072 / ATSA2</strain>
    </source>
</reference>
<organism evidence="2 3">
    <name type="scientific">Saccharibacillus brassicae</name>
    <dbReference type="NCBI Taxonomy" id="2583377"/>
    <lineage>
        <taxon>Bacteria</taxon>
        <taxon>Bacillati</taxon>
        <taxon>Bacillota</taxon>
        <taxon>Bacilli</taxon>
        <taxon>Bacillales</taxon>
        <taxon>Paenibacillaceae</taxon>
        <taxon>Saccharibacillus</taxon>
    </lineage>
</organism>
<gene>
    <name evidence="2" type="ORF">FFV09_17255</name>
</gene>
<keyword evidence="3" id="KW-1185">Reference proteome</keyword>
<sequence>MDDKAKELLEQKKANDQGGELKKFVENQVEGSGRNVPSDIEATKGQVLDQQNRLKDQENRTASHTGDRGADPKV</sequence>
<evidence type="ECO:0000313" key="3">
    <source>
        <dbReference type="Proteomes" id="UP000316968"/>
    </source>
</evidence>
<feature type="compositionally biased region" description="Basic and acidic residues" evidence="1">
    <location>
        <begin position="1"/>
        <end position="25"/>
    </location>
</feature>
<evidence type="ECO:0000256" key="1">
    <source>
        <dbReference type="SAM" id="MobiDB-lite"/>
    </source>
</evidence>
<accession>A0A4Y6UXI1</accession>
<evidence type="ECO:0000313" key="2">
    <source>
        <dbReference type="EMBL" id="QDH22433.1"/>
    </source>
</evidence>
<protein>
    <submittedName>
        <fullName evidence="2">Uncharacterized protein</fullName>
    </submittedName>
</protein>
<name>A0A4Y6UXI1_SACBS</name>